<keyword evidence="5" id="KW-0539">Nucleus</keyword>
<keyword evidence="7" id="KW-1133">Transmembrane helix</keyword>
<dbReference type="OrthoDB" id="3266505at2759"/>
<evidence type="ECO:0000256" key="6">
    <source>
        <dbReference type="SAM" id="MobiDB-lite"/>
    </source>
</evidence>
<dbReference type="SMART" id="SM00066">
    <property type="entry name" value="GAL4"/>
    <property type="match status" value="1"/>
</dbReference>
<feature type="transmembrane region" description="Helical" evidence="7">
    <location>
        <begin position="478"/>
        <end position="500"/>
    </location>
</feature>
<keyword evidence="1" id="KW-0479">Metal-binding</keyword>
<gene>
    <name evidence="9" type="ORF">APUU_20072A</name>
</gene>
<dbReference type="GeneID" id="64969645"/>
<dbReference type="PANTHER" id="PTHR46910:SF17">
    <property type="entry name" value="SCFA-RELATED"/>
    <property type="match status" value="1"/>
</dbReference>
<dbReference type="InterPro" id="IPR050987">
    <property type="entry name" value="AtrR-like"/>
</dbReference>
<evidence type="ECO:0000256" key="2">
    <source>
        <dbReference type="ARBA" id="ARBA00023015"/>
    </source>
</evidence>
<reference evidence="9" key="1">
    <citation type="submission" date="2021-01" db="EMBL/GenBank/DDBJ databases">
        <authorList>
            <consortium name="Aspergillus puulaauensis MK2 genome sequencing consortium"/>
            <person name="Kazuki M."/>
            <person name="Futagami T."/>
        </authorList>
    </citation>
    <scope>NUCLEOTIDE SEQUENCE</scope>
    <source>
        <strain evidence="9">MK2</strain>
    </source>
</reference>
<dbReference type="GO" id="GO:0008270">
    <property type="term" value="F:zinc ion binding"/>
    <property type="evidence" value="ECO:0007669"/>
    <property type="project" value="InterPro"/>
</dbReference>
<keyword evidence="10" id="KW-1185">Reference proteome</keyword>
<dbReference type="SUPFAM" id="SSF57701">
    <property type="entry name" value="Zn2/Cys6 DNA-binding domain"/>
    <property type="match status" value="1"/>
</dbReference>
<dbReference type="Proteomes" id="UP000654913">
    <property type="component" value="Chromosome 2"/>
</dbReference>
<evidence type="ECO:0000256" key="5">
    <source>
        <dbReference type="ARBA" id="ARBA00023242"/>
    </source>
</evidence>
<dbReference type="GO" id="GO:0003677">
    <property type="term" value="F:DNA binding"/>
    <property type="evidence" value="ECO:0007669"/>
    <property type="project" value="UniProtKB-KW"/>
</dbReference>
<dbReference type="PROSITE" id="PS00463">
    <property type="entry name" value="ZN2_CY6_FUNGAL_1"/>
    <property type="match status" value="1"/>
</dbReference>
<dbReference type="InterPro" id="IPR036864">
    <property type="entry name" value="Zn2-C6_fun-type_DNA-bd_sf"/>
</dbReference>
<protein>
    <recommendedName>
        <fullName evidence="8">Zn(2)-C6 fungal-type domain-containing protein</fullName>
    </recommendedName>
</protein>
<dbReference type="EMBL" id="AP024444">
    <property type="protein sequence ID" value="BCS19640.1"/>
    <property type="molecule type" value="Genomic_DNA"/>
</dbReference>
<evidence type="ECO:0000256" key="7">
    <source>
        <dbReference type="SAM" id="Phobius"/>
    </source>
</evidence>
<evidence type="ECO:0000313" key="9">
    <source>
        <dbReference type="EMBL" id="BCS19640.1"/>
    </source>
</evidence>
<keyword evidence="4" id="KW-0804">Transcription</keyword>
<dbReference type="Pfam" id="PF04082">
    <property type="entry name" value="Fungal_trans"/>
    <property type="match status" value="1"/>
</dbReference>
<dbReference type="AlphaFoldDB" id="A0A7R7XE37"/>
<dbReference type="CDD" id="cd12148">
    <property type="entry name" value="fungal_TF_MHR"/>
    <property type="match status" value="1"/>
</dbReference>
<dbReference type="Gene3D" id="4.10.240.10">
    <property type="entry name" value="Zn(2)-C6 fungal-type DNA-binding domain"/>
    <property type="match status" value="1"/>
</dbReference>
<dbReference type="Pfam" id="PF00172">
    <property type="entry name" value="Zn_clus"/>
    <property type="match status" value="1"/>
</dbReference>
<dbReference type="InterPro" id="IPR001138">
    <property type="entry name" value="Zn2Cys6_DnaBD"/>
</dbReference>
<evidence type="ECO:0000313" key="10">
    <source>
        <dbReference type="Proteomes" id="UP000654913"/>
    </source>
</evidence>
<dbReference type="KEGG" id="apuu:APUU_20072A"/>
<feature type="domain" description="Zn(2)-C6 fungal-type" evidence="8">
    <location>
        <begin position="13"/>
        <end position="40"/>
    </location>
</feature>
<keyword evidence="3" id="KW-0238">DNA-binding</keyword>
<evidence type="ECO:0000256" key="3">
    <source>
        <dbReference type="ARBA" id="ARBA00023125"/>
    </source>
</evidence>
<name>A0A7R7XE37_9EURO</name>
<evidence type="ECO:0000259" key="8">
    <source>
        <dbReference type="PROSITE" id="PS50048"/>
    </source>
</evidence>
<reference evidence="9" key="2">
    <citation type="submission" date="2021-02" db="EMBL/GenBank/DDBJ databases">
        <title>Aspergillus puulaauensis MK2 genome sequence.</title>
        <authorList>
            <person name="Futagami T."/>
            <person name="Mori K."/>
            <person name="Kadooka C."/>
            <person name="Tanaka T."/>
        </authorList>
    </citation>
    <scope>NUCLEOTIDE SEQUENCE</scope>
    <source>
        <strain evidence="9">MK2</strain>
    </source>
</reference>
<organism evidence="9 10">
    <name type="scientific">Aspergillus puulaauensis</name>
    <dbReference type="NCBI Taxonomy" id="1220207"/>
    <lineage>
        <taxon>Eukaryota</taxon>
        <taxon>Fungi</taxon>
        <taxon>Dikarya</taxon>
        <taxon>Ascomycota</taxon>
        <taxon>Pezizomycotina</taxon>
        <taxon>Eurotiomycetes</taxon>
        <taxon>Eurotiomycetidae</taxon>
        <taxon>Eurotiales</taxon>
        <taxon>Aspergillaceae</taxon>
        <taxon>Aspergillus</taxon>
    </lineage>
</organism>
<dbReference type="PANTHER" id="PTHR46910">
    <property type="entry name" value="TRANSCRIPTION FACTOR PDR1"/>
    <property type="match status" value="1"/>
</dbReference>
<sequence length="685" mass="76063">MNPPRKRQKVSFACQRCRQRKLGCDQQRPCQLCVRAGAECLSRGGPVPGQREAVQEGEYSVGRRESDTRSDYHEVATPPDLPQSNIVDLSSQMLGGQGKRRSVSHETSALPGGINSAGSVTTQLIPWRDLGGMPLPPKPVLDRFMARFFDSVDWFMMVFHQESFLQRYEKMMATNLIPDGENSNFPWLVLLVLGLGAHYSSLKPLGANTDSHRELSINLLTHVEQRFLTIIDSPNLETVQICVLLGSFLLFNGRPTVGLVILAGGFKIAQVIGLNHESKWHGLSDVLRETRRRSWWALGVADKYAAVAFGRPCTVDDSDSDVGTLNDIKTDSQRTTRQGDLLEYHRLKFKLYLIMGPFLSRRLHSNQSETLNGIHTQLVSWKSKLPDKLRLETYKDDPSNESHILQMQALALQLTYDNLQIILHRRAAFGDSEPVFNSNEGATLDSSLSQQQLLESALRTSQLYQHVQLLQECRRTHAVMHIGICLFTSGVVLCAIALAYPLSTASQKAKEGVMHILRLQQDSISSQHLLSVQSMQILRDLVTVVMSSEERAILGYSSAPATSLPEMPQDDRANSVLPQAESAAPDLASRDNASTFSPFSNQTPLNTLQQVFMQHINQSGSVPDPSGLANSYSVETQQPNPSSIFPWDGNLSALVDTGLVDASQMWLWSDDLGYQSFSELGSIHP</sequence>
<evidence type="ECO:0000256" key="1">
    <source>
        <dbReference type="ARBA" id="ARBA00022723"/>
    </source>
</evidence>
<feature type="region of interest" description="Disordered" evidence="6">
    <location>
        <begin position="44"/>
        <end position="83"/>
    </location>
</feature>
<keyword evidence="7" id="KW-0812">Transmembrane</keyword>
<dbReference type="GO" id="GO:0000981">
    <property type="term" value="F:DNA-binding transcription factor activity, RNA polymerase II-specific"/>
    <property type="evidence" value="ECO:0007669"/>
    <property type="project" value="InterPro"/>
</dbReference>
<evidence type="ECO:0000256" key="4">
    <source>
        <dbReference type="ARBA" id="ARBA00023163"/>
    </source>
</evidence>
<dbReference type="CDD" id="cd00067">
    <property type="entry name" value="GAL4"/>
    <property type="match status" value="1"/>
</dbReference>
<feature type="compositionally biased region" description="Polar residues" evidence="6">
    <location>
        <begin position="628"/>
        <end position="641"/>
    </location>
</feature>
<keyword evidence="2" id="KW-0805">Transcription regulation</keyword>
<proteinExistence type="predicted"/>
<feature type="compositionally biased region" description="Polar residues" evidence="6">
    <location>
        <begin position="591"/>
        <end position="600"/>
    </location>
</feature>
<dbReference type="RefSeq" id="XP_041551834.1">
    <property type="nucleotide sequence ID" value="XM_041698672.1"/>
</dbReference>
<feature type="region of interest" description="Disordered" evidence="6">
    <location>
        <begin position="619"/>
        <end position="641"/>
    </location>
</feature>
<accession>A0A7R7XE37</accession>
<keyword evidence="7" id="KW-0472">Membrane</keyword>
<dbReference type="GO" id="GO:0006351">
    <property type="term" value="P:DNA-templated transcription"/>
    <property type="evidence" value="ECO:0007669"/>
    <property type="project" value="InterPro"/>
</dbReference>
<dbReference type="InterPro" id="IPR007219">
    <property type="entry name" value="XnlR_reg_dom"/>
</dbReference>
<feature type="compositionally biased region" description="Basic and acidic residues" evidence="6">
    <location>
        <begin position="61"/>
        <end position="74"/>
    </location>
</feature>
<feature type="region of interest" description="Disordered" evidence="6">
    <location>
        <begin position="560"/>
        <end position="600"/>
    </location>
</feature>
<dbReference type="PROSITE" id="PS50048">
    <property type="entry name" value="ZN2_CY6_FUNGAL_2"/>
    <property type="match status" value="1"/>
</dbReference>